<evidence type="ECO:0000313" key="1">
    <source>
        <dbReference type="EMBL" id="OUZ39434.1"/>
    </source>
</evidence>
<accession>A0ABX3ZI77</accession>
<reference evidence="1 2" key="1">
    <citation type="journal article" date="2017" name="Int. J. Syst. Evol. Microbiol.">
        <title>Solibacillus kalamii sp. nov., isolated from a high-efficiency particulate arrestance filter system used in the International Space Station.</title>
        <authorList>
            <person name="Checinska Sielaff A."/>
            <person name="Kumar R.M."/>
            <person name="Pal D."/>
            <person name="Mayilraj S."/>
            <person name="Venkateswaran K."/>
        </authorList>
    </citation>
    <scope>NUCLEOTIDE SEQUENCE [LARGE SCALE GENOMIC DNA]</scope>
    <source>
        <strain evidence="1 2">ISSFR-015</strain>
    </source>
</reference>
<dbReference type="EMBL" id="NHNT01000003">
    <property type="protein sequence ID" value="OUZ39434.1"/>
    <property type="molecule type" value="Genomic_DNA"/>
</dbReference>
<keyword evidence="2" id="KW-1185">Reference proteome</keyword>
<organism evidence="1 2">
    <name type="scientific">Solibacillus kalamii</name>
    <dbReference type="NCBI Taxonomy" id="1748298"/>
    <lineage>
        <taxon>Bacteria</taxon>
        <taxon>Bacillati</taxon>
        <taxon>Bacillota</taxon>
        <taxon>Bacilli</taxon>
        <taxon>Bacillales</taxon>
        <taxon>Caryophanaceae</taxon>
        <taxon>Solibacillus</taxon>
    </lineage>
</organism>
<name>A0ABX3ZI77_9BACL</name>
<proteinExistence type="predicted"/>
<protein>
    <submittedName>
        <fullName evidence="1">RND transporter</fullName>
    </submittedName>
</protein>
<evidence type="ECO:0000313" key="2">
    <source>
        <dbReference type="Proteomes" id="UP000196594"/>
    </source>
</evidence>
<dbReference type="Proteomes" id="UP000196594">
    <property type="component" value="Unassembled WGS sequence"/>
</dbReference>
<sequence>MSQEVAKKFIDRISSTVDPLANIVTVSLFCENAINHLIQEKLPKVRSFKDQSTYIPMASSNYSTKVYAVYALGLIEQKLFENLWLLNYWRNKAAHNISVDIRALPMNFHIFDNNLKIEKDMNENEIVIGIALCTYKELHVFLNEQYGIKLNW</sequence>
<comment type="caution">
    <text evidence="1">The sequence shown here is derived from an EMBL/GenBank/DDBJ whole genome shotgun (WGS) entry which is preliminary data.</text>
</comment>
<dbReference type="Gene3D" id="1.20.120.330">
    <property type="entry name" value="Nucleotidyltransferases domain 2"/>
    <property type="match status" value="1"/>
</dbReference>
<dbReference type="RefSeq" id="WP_087616681.1">
    <property type="nucleotide sequence ID" value="NZ_JAFBEY010000001.1"/>
</dbReference>
<gene>
    <name evidence="1" type="ORF">CBM15_07170</name>
</gene>